<name>A0A7K0K241_9ACTO</name>
<dbReference type="EMBL" id="VUMY01000006">
    <property type="protein sequence ID" value="MST49489.1"/>
    <property type="molecule type" value="Genomic_DNA"/>
</dbReference>
<dbReference type="RefSeq" id="WP_154544182.1">
    <property type="nucleotide sequence ID" value="NZ_VUMY01000006.1"/>
</dbReference>
<accession>A0A7K0K241</accession>
<dbReference type="Proteomes" id="UP000442535">
    <property type="component" value="Unassembled WGS sequence"/>
</dbReference>
<evidence type="ECO:0000313" key="1">
    <source>
        <dbReference type="EMBL" id="MST49489.1"/>
    </source>
</evidence>
<comment type="caution">
    <text evidence="1">The sequence shown here is derived from an EMBL/GenBank/DDBJ whole genome shotgun (WGS) entry which is preliminary data.</text>
</comment>
<reference evidence="1 2" key="1">
    <citation type="submission" date="2019-08" db="EMBL/GenBank/DDBJ databases">
        <title>In-depth cultivation of the pig gut microbiome towards novel bacterial diversity and tailored functional studies.</title>
        <authorList>
            <person name="Wylensek D."/>
            <person name="Hitch T.C.A."/>
            <person name="Clavel T."/>
        </authorList>
    </citation>
    <scope>NUCLEOTIDE SEQUENCE [LARGE SCALE GENOMIC DNA]</scope>
    <source>
        <strain evidence="1 2">RF-GAM-744-WT-7</strain>
    </source>
</reference>
<keyword evidence="2" id="KW-1185">Reference proteome</keyword>
<organism evidence="1 2">
    <name type="scientific">Mobiluncus porci</name>
    <dbReference type="NCBI Taxonomy" id="2652278"/>
    <lineage>
        <taxon>Bacteria</taxon>
        <taxon>Bacillati</taxon>
        <taxon>Actinomycetota</taxon>
        <taxon>Actinomycetes</taxon>
        <taxon>Actinomycetales</taxon>
        <taxon>Actinomycetaceae</taxon>
        <taxon>Mobiluncus</taxon>
    </lineage>
</organism>
<protein>
    <submittedName>
        <fullName evidence="1">Uncharacterized protein</fullName>
    </submittedName>
</protein>
<sequence length="114" mass="12109">MNKEKNETKKTEWQPTLPGLNIEAAGGSAIVQAVETSLASLDEQGLLEAHHSGQIQLILEVARAVGAGLSWGKVSVATTTLVRELRELMATLPAPAVKQAEDPMDALLEAARPE</sequence>
<dbReference type="AlphaFoldDB" id="A0A7K0K241"/>
<evidence type="ECO:0000313" key="2">
    <source>
        <dbReference type="Proteomes" id="UP000442535"/>
    </source>
</evidence>
<gene>
    <name evidence="1" type="ORF">FYJ63_04470</name>
</gene>
<proteinExistence type="predicted"/>